<accession>G8EXZ9</accession>
<evidence type="ECO:0000259" key="11">
    <source>
        <dbReference type="Pfam" id="PF11160"/>
    </source>
</evidence>
<dbReference type="EMBL" id="JF974299">
    <property type="protein sequence ID" value="AET72689.1"/>
    <property type="molecule type" value="Genomic_DNA"/>
</dbReference>
<dbReference type="NCBIfam" id="TIGR01554">
    <property type="entry name" value="major_cap_HK97"/>
    <property type="match status" value="1"/>
</dbReference>
<evidence type="ECO:0000256" key="8">
    <source>
        <dbReference type="SAM" id="MobiDB-lite"/>
    </source>
</evidence>
<dbReference type="GO" id="GO:0008233">
    <property type="term" value="F:peptidase activity"/>
    <property type="evidence" value="ECO:0007669"/>
    <property type="project" value="UniProtKB-KW"/>
</dbReference>
<evidence type="ECO:0000313" key="12">
    <source>
        <dbReference type="EMBL" id="AET72689.1"/>
    </source>
</evidence>
<organism evidence="12 13">
    <name type="scientific">Synechococcus phage S-CAM8</name>
    <dbReference type="NCBI Taxonomy" id="754038"/>
    <lineage>
        <taxon>Viruses</taxon>
        <taxon>Duplodnaviria</taxon>
        <taxon>Heunggongvirae</taxon>
        <taxon>Uroviricota</taxon>
        <taxon>Caudoviricetes</taxon>
        <taxon>Pantevenvirales</taxon>
        <taxon>Kyanoviridae</taxon>
        <taxon>Neritesvirus</taxon>
        <taxon>Neritesvirus scam8</taxon>
    </lineage>
</organism>
<feature type="domain" description="Phage capsid-like C-terminal" evidence="10">
    <location>
        <begin position="556"/>
        <end position="817"/>
    </location>
</feature>
<evidence type="ECO:0000256" key="1">
    <source>
        <dbReference type="ARBA" id="ARBA00004328"/>
    </source>
</evidence>
<feature type="domain" description="Hypervirulence associated protein TUDOR" evidence="11">
    <location>
        <begin position="121"/>
        <end position="167"/>
    </location>
</feature>
<evidence type="ECO:0000256" key="2">
    <source>
        <dbReference type="ARBA" id="ARBA00022612"/>
    </source>
</evidence>
<keyword evidence="2" id="KW-1188">Viral release from host cell</keyword>
<evidence type="ECO:0000256" key="7">
    <source>
        <dbReference type="ARBA" id="ARBA00023045"/>
    </source>
</evidence>
<feature type="compositionally biased region" description="Basic and acidic residues" evidence="8">
    <location>
        <begin position="9"/>
        <end position="28"/>
    </location>
</feature>
<dbReference type="Pfam" id="PF04586">
    <property type="entry name" value="Peptidase_S78"/>
    <property type="match status" value="1"/>
</dbReference>
<dbReference type="InterPro" id="IPR054613">
    <property type="entry name" value="Peptidase_S78_dom"/>
</dbReference>
<evidence type="ECO:0000256" key="3">
    <source>
        <dbReference type="ARBA" id="ARBA00022670"/>
    </source>
</evidence>
<evidence type="ECO:0000259" key="10">
    <source>
        <dbReference type="Pfam" id="PF05065"/>
    </source>
</evidence>
<dbReference type="Proteomes" id="UP000297591">
    <property type="component" value="Segment"/>
</dbReference>
<keyword evidence="6" id="KW-0118">Viral capsid assembly</keyword>
<dbReference type="Gene3D" id="3.30.2400.10">
    <property type="entry name" value="Major capsid protein gp5"/>
    <property type="match status" value="1"/>
</dbReference>
<evidence type="ECO:0000259" key="9">
    <source>
        <dbReference type="Pfam" id="PF04586"/>
    </source>
</evidence>
<protein>
    <submittedName>
        <fullName evidence="12">Uncharacterized protein</fullName>
    </submittedName>
</protein>
<sequence length="819" mass="88807">MMPAMPTEGMREEAQRYRDWKEDGRDGGTEVAARRATQILSGNELSDDTIVEMSAWFARHEVDKKAEGFSPGEEGYPSPGRVAWAAWGGNAGKAFSDRTVESMDRSIDEETRAEPDGLKVGDFVRWSSSGGSAQGKITRIVRDGQIDVPDSEVVINGEEDNPAALIQIYREGDDGWEQTDVYVGHRFSTLTKIEALRAMELTSEVPDVVAEESSKKELSRDLEGTKFKRVEATSFNMVDERSMEFPFSSEYPVARYFGNEILSHGMESANLSRLNDGAPLLYNHDPDRMIGVVERAWVDGEKKRGYAKVRFSRNKFAQEVLQDVRDGILRGVSFGYSIDKMEEREDGLVATNWSPYEVSLAVIPADPTVGVGRSLEIDDSDVNVEVERSLQDADPDTAASTASPVNTVTEVMESTTTDVEVIRSEAVEAERTRIASINKLGERHNLSDLARELISGGQSVDEARAAVLEKIGTQPVEHSITANDIGLSDKETRSFSFVKALNYLSNQGDAQARRDAAFEIEVGEAAAKQYERSSNGIVIPNEVLRRDLVVGTPTAGGDLVDDVLLAGSFIDLLRNRLSIAQAGATMLTGLQGNVSIPRQTSAATAYWVGENASPSESQQAIDQVNMTPKTVGAFVDYSRRLLLQSSIDVEGMVRNDLARVIALEIDRAAIYGTGSSNQPQGLTNVSGIGSETLTGTGTFLEYIAMETDVAAANADAGALRYIVNATTRGGLKGTKKDAGSGQFVFADNEINGYPVIVSNQLASNDALFGDFSMFCMGMWSGLDLTVDPYAGATAGTVRVIALQDVDFAVKQPSAFCFAS</sequence>
<evidence type="ECO:0000256" key="6">
    <source>
        <dbReference type="ARBA" id="ARBA00022950"/>
    </source>
</evidence>
<evidence type="ECO:0000256" key="5">
    <source>
        <dbReference type="ARBA" id="ARBA00022844"/>
    </source>
</evidence>
<keyword evidence="3" id="KW-0645">Protease</keyword>
<evidence type="ECO:0000313" key="13">
    <source>
        <dbReference type="Proteomes" id="UP000297591"/>
    </source>
</evidence>
<dbReference type="GO" id="GO:0044423">
    <property type="term" value="C:virion component"/>
    <property type="evidence" value="ECO:0007669"/>
    <property type="project" value="UniProtKB-KW"/>
</dbReference>
<dbReference type="SUPFAM" id="SSF56563">
    <property type="entry name" value="Major capsid protein gp5"/>
    <property type="match status" value="1"/>
</dbReference>
<dbReference type="Pfam" id="PF11160">
    <property type="entry name" value="Hva1_TUDOR"/>
    <property type="match status" value="1"/>
</dbReference>
<dbReference type="GO" id="GO:0046797">
    <property type="term" value="P:viral procapsid maturation"/>
    <property type="evidence" value="ECO:0007669"/>
    <property type="project" value="UniProtKB-KW"/>
</dbReference>
<proteinExistence type="predicted"/>
<keyword evidence="4" id="KW-0378">Hydrolase</keyword>
<feature type="region of interest" description="Disordered" evidence="8">
    <location>
        <begin position="1"/>
        <end position="32"/>
    </location>
</feature>
<dbReference type="Gene3D" id="3.30.2320.10">
    <property type="entry name" value="hypothetical protein PF0899 domain"/>
    <property type="match status" value="1"/>
</dbReference>
<dbReference type="Pfam" id="PF05065">
    <property type="entry name" value="Phage_capsid"/>
    <property type="match status" value="1"/>
</dbReference>
<dbReference type="InterPro" id="IPR024455">
    <property type="entry name" value="Phage_capsid"/>
</dbReference>
<dbReference type="InterPro" id="IPR054612">
    <property type="entry name" value="Phage_capsid-like_C"/>
</dbReference>
<feature type="domain" description="Prohead serine protease" evidence="9">
    <location>
        <begin position="256"/>
        <end position="368"/>
    </location>
</feature>
<name>G8EXZ9_9CAUD</name>
<reference evidence="12 13" key="1">
    <citation type="submission" date="2010-12" db="EMBL/GenBank/DDBJ databases">
        <title>The Genome Sequence of Synechococcus phage S-CAM8 0608SB47.</title>
        <authorList>
            <consortium name="The Broad Institute Genome Sequencing Platform"/>
            <person name="Henn M.R."/>
            <person name="Martiny J."/>
            <person name="Weihe C."/>
            <person name="Levin J."/>
            <person name="Malboeuf C."/>
            <person name="Casali M."/>
            <person name="Russ C."/>
            <person name="Lennon N."/>
            <person name="Chapman S.B."/>
            <person name="Erlich R."/>
            <person name="Young S.K."/>
            <person name="Yandava C."/>
            <person name="Zeng Q."/>
            <person name="Alvarado L."/>
            <person name="Anderson S."/>
            <person name="Berlin A."/>
            <person name="Chen Z."/>
            <person name="Freedman E."/>
            <person name="Gellesch M."/>
            <person name="Goldberg J."/>
            <person name="Green L."/>
            <person name="Griggs A."/>
            <person name="Gujja S."/>
            <person name="Heilman E.R."/>
            <person name="Heiman D."/>
            <person name="Hollinger A."/>
            <person name="Howarth C."/>
            <person name="Larson L."/>
            <person name="Mehta T."/>
            <person name="Pearson M."/>
            <person name="Roberts A."/>
            <person name="Ryan E."/>
            <person name="Saif S."/>
            <person name="Shea T."/>
            <person name="Shenoy N."/>
            <person name="Sisk P."/>
            <person name="Stolte C."/>
            <person name="Sykes S."/>
            <person name="White J."/>
            <person name="Haas B."/>
            <person name="Nusbaum C."/>
            <person name="Birren B."/>
        </authorList>
    </citation>
    <scope>NUCLEOTIDE SEQUENCE [LARGE SCALE GENOMIC DNA]</scope>
    <source>
        <strain evidence="12 13">0608SB47</strain>
    </source>
</reference>
<keyword evidence="5" id="KW-0946">Virion</keyword>
<evidence type="ECO:0000256" key="4">
    <source>
        <dbReference type="ARBA" id="ARBA00022801"/>
    </source>
</evidence>
<dbReference type="GO" id="GO:0006508">
    <property type="term" value="P:proteolysis"/>
    <property type="evidence" value="ECO:0007669"/>
    <property type="project" value="UniProtKB-KW"/>
</dbReference>
<dbReference type="InterPro" id="IPR021331">
    <property type="entry name" value="Hva1_TUDOR"/>
</dbReference>
<comment type="subcellular location">
    <subcellularLocation>
        <location evidence="1">Virion</location>
    </subcellularLocation>
</comment>
<gene>
    <name evidence="12" type="ORF">SXFG_00139</name>
</gene>
<keyword evidence="7" id="KW-1273">Viral capsid maturation</keyword>